<dbReference type="EMBL" id="JACBZP010000001">
    <property type="protein sequence ID" value="NYI66663.1"/>
    <property type="molecule type" value="Genomic_DNA"/>
</dbReference>
<evidence type="ECO:0000313" key="2">
    <source>
        <dbReference type="Proteomes" id="UP000539111"/>
    </source>
</evidence>
<name>A0A7Z0AAL7_9MICO</name>
<dbReference type="AlphaFoldDB" id="A0A7Z0AAL7"/>
<dbReference type="PANTHER" id="PTHR37694">
    <property type="entry name" value="SLR8022 PROTEIN"/>
    <property type="match status" value="1"/>
</dbReference>
<comment type="caution">
    <text evidence="1">The sequence shown here is derived from an EMBL/GenBank/DDBJ whole genome shotgun (WGS) entry which is preliminary data.</text>
</comment>
<sequence length="106" mass="11452">MSDLDAMAERLMTQARADQHGRSAELITRDGPLRQTLIALTNHSRLAEHNAPKACSLYVLQGRVMVTTNGTGESIGKGQLELVPSERHGLTAQDDSVVLLTTVTVD</sequence>
<dbReference type="SUPFAM" id="SSF51182">
    <property type="entry name" value="RmlC-like cupins"/>
    <property type="match status" value="1"/>
</dbReference>
<accession>A0A7Z0AAL7</accession>
<organism evidence="1 2">
    <name type="scientific">Spelaeicoccus albus</name>
    <dbReference type="NCBI Taxonomy" id="1280376"/>
    <lineage>
        <taxon>Bacteria</taxon>
        <taxon>Bacillati</taxon>
        <taxon>Actinomycetota</taxon>
        <taxon>Actinomycetes</taxon>
        <taxon>Micrococcales</taxon>
        <taxon>Brevibacteriaceae</taxon>
        <taxon>Spelaeicoccus</taxon>
    </lineage>
</organism>
<keyword evidence="1" id="KW-0560">Oxidoreductase</keyword>
<reference evidence="1 2" key="1">
    <citation type="submission" date="2020-07" db="EMBL/GenBank/DDBJ databases">
        <title>Sequencing the genomes of 1000 actinobacteria strains.</title>
        <authorList>
            <person name="Klenk H.-P."/>
        </authorList>
    </citation>
    <scope>NUCLEOTIDE SEQUENCE [LARGE SCALE GENOMIC DNA]</scope>
    <source>
        <strain evidence="1 2">DSM 26341</strain>
    </source>
</reference>
<dbReference type="PANTHER" id="PTHR37694:SF1">
    <property type="entry name" value="SLR8022 PROTEIN"/>
    <property type="match status" value="1"/>
</dbReference>
<keyword evidence="1" id="KW-0223">Dioxygenase</keyword>
<dbReference type="Gene3D" id="2.60.120.10">
    <property type="entry name" value="Jelly Rolls"/>
    <property type="match status" value="1"/>
</dbReference>
<protein>
    <submittedName>
        <fullName evidence="1">Quercetin dioxygenase-like cupin family protein</fullName>
    </submittedName>
</protein>
<dbReference type="GO" id="GO:0051213">
    <property type="term" value="F:dioxygenase activity"/>
    <property type="evidence" value="ECO:0007669"/>
    <property type="project" value="UniProtKB-KW"/>
</dbReference>
<proteinExistence type="predicted"/>
<gene>
    <name evidence="1" type="ORF">BJY26_000969</name>
</gene>
<dbReference type="RefSeq" id="WP_179426153.1">
    <property type="nucleotide sequence ID" value="NZ_JACBZP010000001.1"/>
</dbReference>
<dbReference type="InterPro" id="IPR014710">
    <property type="entry name" value="RmlC-like_jellyroll"/>
</dbReference>
<dbReference type="Proteomes" id="UP000539111">
    <property type="component" value="Unassembled WGS sequence"/>
</dbReference>
<keyword evidence="2" id="KW-1185">Reference proteome</keyword>
<evidence type="ECO:0000313" key="1">
    <source>
        <dbReference type="EMBL" id="NYI66663.1"/>
    </source>
</evidence>
<dbReference type="InterPro" id="IPR011051">
    <property type="entry name" value="RmlC_Cupin_sf"/>
</dbReference>